<dbReference type="Proteomes" id="UP000310108">
    <property type="component" value="Unassembled WGS sequence"/>
</dbReference>
<comment type="caution">
    <text evidence="3">The sequence shown here is derived from an EMBL/GenBank/DDBJ whole genome shotgun (WGS) entry which is preliminary data.</text>
</comment>
<dbReference type="PANTHER" id="PTHR34883:SF15">
    <property type="entry name" value="EXTRACELLULAR SERINE-RICH PROTEIN"/>
    <property type="match status" value="1"/>
</dbReference>
<name>A0A4U6X1L7_9PEZI</name>
<evidence type="ECO:0000313" key="4">
    <source>
        <dbReference type="Proteomes" id="UP000310108"/>
    </source>
</evidence>
<evidence type="ECO:0000313" key="3">
    <source>
        <dbReference type="EMBL" id="TKW48639.1"/>
    </source>
</evidence>
<protein>
    <submittedName>
        <fullName evidence="3">Putative GPI-anchored cupredoxin</fullName>
    </submittedName>
</protein>
<dbReference type="InterPro" id="IPR052953">
    <property type="entry name" value="Ser-rich/MCO-related"/>
</dbReference>
<dbReference type="STRING" id="1306861.A0A4U6X1L7"/>
<feature type="region of interest" description="Disordered" evidence="1">
    <location>
        <begin position="136"/>
        <end position="197"/>
    </location>
</feature>
<dbReference type="InterPro" id="IPR008972">
    <property type="entry name" value="Cupredoxin"/>
</dbReference>
<proteinExistence type="predicted"/>
<feature type="signal peptide" evidence="2">
    <location>
        <begin position="1"/>
        <end position="16"/>
    </location>
</feature>
<keyword evidence="2" id="KW-0732">Signal</keyword>
<dbReference type="PANTHER" id="PTHR34883">
    <property type="entry name" value="SERINE-RICH PROTEIN, PUTATIVE-RELATED-RELATED"/>
    <property type="match status" value="1"/>
</dbReference>
<evidence type="ECO:0000256" key="2">
    <source>
        <dbReference type="SAM" id="SignalP"/>
    </source>
</evidence>
<gene>
    <name evidence="3" type="ORF">CTA1_3372</name>
</gene>
<dbReference type="EMBL" id="PJEX01000828">
    <property type="protein sequence ID" value="TKW48639.1"/>
    <property type="molecule type" value="Genomic_DNA"/>
</dbReference>
<dbReference type="AlphaFoldDB" id="A0A4U6X1L7"/>
<dbReference type="CDD" id="cd00920">
    <property type="entry name" value="Cupredoxin"/>
    <property type="match status" value="1"/>
</dbReference>
<sequence>MHYSALLAAIIPAVMAQSGSGDVHVVKVGDGGLTFDPISLTAAVGDVVEFHFYPRTHSVAQSAFDSPCQPLNGTAAGFFSGHVQVASGVSPEVFTVQVTDSDPKWYYCATGQHCQGGMVGVINPPSSGERTIEQYSQAAGAAQANVEPSATGGGTLGPAASGSPSPSPSSGSGSGSSSGTPSGSSTPSASSTTQPSAGIEARGNVRWGLLSLGIAAAGFFGGLLI</sequence>
<feature type="chain" id="PRO_5020532403" evidence="2">
    <location>
        <begin position="17"/>
        <end position="225"/>
    </location>
</feature>
<accession>A0A4U6X1L7</accession>
<evidence type="ECO:0000256" key="1">
    <source>
        <dbReference type="SAM" id="MobiDB-lite"/>
    </source>
</evidence>
<organism evidence="3 4">
    <name type="scientific">Colletotrichum tanaceti</name>
    <dbReference type="NCBI Taxonomy" id="1306861"/>
    <lineage>
        <taxon>Eukaryota</taxon>
        <taxon>Fungi</taxon>
        <taxon>Dikarya</taxon>
        <taxon>Ascomycota</taxon>
        <taxon>Pezizomycotina</taxon>
        <taxon>Sordariomycetes</taxon>
        <taxon>Hypocreomycetidae</taxon>
        <taxon>Glomerellales</taxon>
        <taxon>Glomerellaceae</taxon>
        <taxon>Colletotrichum</taxon>
        <taxon>Colletotrichum destructivum species complex</taxon>
    </lineage>
</organism>
<dbReference type="SUPFAM" id="SSF49503">
    <property type="entry name" value="Cupredoxins"/>
    <property type="match status" value="1"/>
</dbReference>
<feature type="compositionally biased region" description="Low complexity" evidence="1">
    <location>
        <begin position="157"/>
        <end position="197"/>
    </location>
</feature>
<dbReference type="Gene3D" id="2.60.40.420">
    <property type="entry name" value="Cupredoxins - blue copper proteins"/>
    <property type="match status" value="1"/>
</dbReference>
<keyword evidence="4" id="KW-1185">Reference proteome</keyword>
<reference evidence="3 4" key="1">
    <citation type="journal article" date="2019" name="PLoS ONE">
        <title>Comparative genome analysis indicates high evolutionary potential of pathogenicity genes in Colletotrichum tanaceti.</title>
        <authorList>
            <person name="Lelwala R.V."/>
            <person name="Korhonen P.K."/>
            <person name="Young N.D."/>
            <person name="Scott J.B."/>
            <person name="Ades P.A."/>
            <person name="Gasser R.B."/>
            <person name="Taylor P.W.J."/>
        </authorList>
    </citation>
    <scope>NUCLEOTIDE SEQUENCE [LARGE SCALE GENOMIC DNA]</scope>
    <source>
        <strain evidence="3">BRIP57314</strain>
    </source>
</reference>
<dbReference type="OrthoDB" id="2331100at2759"/>